<dbReference type="PROSITE" id="PS00198">
    <property type="entry name" value="4FE4S_FER_1"/>
    <property type="match status" value="1"/>
</dbReference>
<dbReference type="EMBL" id="ADKX01000033">
    <property type="protein sequence ID" value="EFW04886.1"/>
    <property type="molecule type" value="Genomic_DNA"/>
</dbReference>
<dbReference type="InterPro" id="IPR047964">
    <property type="entry name" value="EFR1-like"/>
</dbReference>
<dbReference type="eggNOG" id="COG1149">
    <property type="taxonomic scope" value="Bacteria"/>
</dbReference>
<dbReference type="Proteomes" id="UP000003157">
    <property type="component" value="Unassembled WGS sequence"/>
</dbReference>
<dbReference type="Pfam" id="PF13187">
    <property type="entry name" value="Fer4_9"/>
    <property type="match status" value="1"/>
</dbReference>
<evidence type="ECO:0000256" key="1">
    <source>
        <dbReference type="ARBA" id="ARBA00022723"/>
    </source>
</evidence>
<proteinExistence type="predicted"/>
<comment type="caution">
    <text evidence="5">The sequence shown here is derived from an EMBL/GenBank/DDBJ whole genome shotgun (WGS) entry which is preliminary data.</text>
</comment>
<dbReference type="Gene3D" id="3.30.70.20">
    <property type="match status" value="1"/>
</dbReference>
<dbReference type="InterPro" id="IPR029039">
    <property type="entry name" value="Flavoprotein-like_sf"/>
</dbReference>
<dbReference type="GO" id="GO:0051536">
    <property type="term" value="F:iron-sulfur cluster binding"/>
    <property type="evidence" value="ECO:0007669"/>
    <property type="project" value="UniProtKB-KW"/>
</dbReference>
<dbReference type="Gene3D" id="3.40.50.360">
    <property type="match status" value="1"/>
</dbReference>
<evidence type="ECO:0000313" key="6">
    <source>
        <dbReference type="Proteomes" id="UP000003157"/>
    </source>
</evidence>
<name>E7GB70_9FIRM</name>
<evidence type="ECO:0000256" key="3">
    <source>
        <dbReference type="ARBA" id="ARBA00023014"/>
    </source>
</evidence>
<sequence length="249" mass="28534">MMILYFSGTGNSQYVAHIISKEIHDDVLNLFDKIRTQDYTALKSSKPWIIVAPTYAWRIPRIVNEWLKKTPLHGNKDIYFVMTCAGSKGNAGYYLKEWCQDKGLQYKGCTQIIMPENYIALYDTTSPELIPEILEQAYRCVLKSVYYIKENKSFPESSITLKDKVSSGIVNDLFYPLFVQAKKFYGNDNCISCGKCEKLCPLSNIKLIEGQPIWGNHCTHCMACISRCPKGAIEYGKKTKDRIRYVCPK</sequence>
<dbReference type="SUPFAM" id="SSF52218">
    <property type="entry name" value="Flavoproteins"/>
    <property type="match status" value="1"/>
</dbReference>
<dbReference type="AlphaFoldDB" id="E7GB70"/>
<dbReference type="InterPro" id="IPR026816">
    <property type="entry name" value="Flavodoxin_dom"/>
</dbReference>
<accession>E7GB70</accession>
<feature type="domain" description="4Fe-4S ferredoxin-type" evidence="4">
    <location>
        <begin position="216"/>
        <end position="238"/>
    </location>
</feature>
<keyword evidence="2" id="KW-0408">Iron</keyword>
<dbReference type="Pfam" id="PF12724">
    <property type="entry name" value="Flavodoxin_5"/>
    <property type="match status" value="1"/>
</dbReference>
<gene>
    <name evidence="5" type="ORF">HMPREF9488_02011</name>
</gene>
<dbReference type="InterPro" id="IPR017900">
    <property type="entry name" value="4Fe4S_Fe_S_CS"/>
</dbReference>
<protein>
    <recommendedName>
        <fullName evidence="4">4Fe-4S ferredoxin-type domain-containing protein</fullName>
    </recommendedName>
</protein>
<reference evidence="5 6" key="1">
    <citation type="submission" date="2010-12" db="EMBL/GenBank/DDBJ databases">
        <title>The Genome Sequence of Coprobacillus sp. strain 29_1.</title>
        <authorList>
            <consortium name="The Broad Institute Genome Sequencing Platform"/>
            <person name="Earl A."/>
            <person name="Ward D."/>
            <person name="Feldgarden M."/>
            <person name="Gevers D."/>
            <person name="Daigneault M."/>
            <person name="Sibley C.D."/>
            <person name="White A."/>
            <person name="Strauss J."/>
            <person name="Allen-Vercoe E."/>
            <person name="Young S.K."/>
            <person name="Zeng Q."/>
            <person name="Gargeya S."/>
            <person name="Fitzgerald M."/>
            <person name="Haas B."/>
            <person name="Abouelleil A."/>
            <person name="Alvarado L."/>
            <person name="Arachchi H.M."/>
            <person name="Berlin A."/>
            <person name="Brown A."/>
            <person name="Chapman S.B."/>
            <person name="Chen Z."/>
            <person name="Dunbar C."/>
            <person name="Freedman E."/>
            <person name="Gearin G."/>
            <person name="Gellesch M."/>
            <person name="Goldberg J."/>
            <person name="Griggs A."/>
            <person name="Gujja S."/>
            <person name="Heilman E."/>
            <person name="Heiman D."/>
            <person name="Howarth C."/>
            <person name="Larson L."/>
            <person name="Lui A."/>
            <person name="MacDonald P.J.P."/>
            <person name="Mehta T."/>
            <person name="Montmayeur A."/>
            <person name="Murphy C."/>
            <person name="Neiman D."/>
            <person name="Pearson M."/>
            <person name="Priest M."/>
            <person name="Roberts A."/>
            <person name="Saif S."/>
            <person name="Shea T."/>
            <person name="Shenoy N."/>
            <person name="Sisk P."/>
            <person name="Stolte C."/>
            <person name="Sykes S."/>
            <person name="White J."/>
            <person name="Yandava C."/>
            <person name="Nusbaum C."/>
            <person name="Birren B."/>
        </authorList>
    </citation>
    <scope>NUCLEOTIDE SEQUENCE [LARGE SCALE GENOMIC DNA]</scope>
    <source>
        <strain evidence="5 6">29_1</strain>
    </source>
</reference>
<dbReference type="PROSITE" id="PS51379">
    <property type="entry name" value="4FE4S_FER_2"/>
    <property type="match status" value="2"/>
</dbReference>
<dbReference type="HOGENOM" id="CLU_068049_0_0_9"/>
<dbReference type="InterPro" id="IPR017896">
    <property type="entry name" value="4Fe4S_Fe-S-bd"/>
</dbReference>
<organism evidence="5 6">
    <name type="scientific">Coprobacillus cateniformis</name>
    <dbReference type="NCBI Taxonomy" id="100884"/>
    <lineage>
        <taxon>Bacteria</taxon>
        <taxon>Bacillati</taxon>
        <taxon>Bacillota</taxon>
        <taxon>Erysipelotrichia</taxon>
        <taxon>Erysipelotrichales</taxon>
        <taxon>Coprobacillaceae</taxon>
        <taxon>Coprobacillus</taxon>
    </lineage>
</organism>
<evidence type="ECO:0000259" key="4">
    <source>
        <dbReference type="PROSITE" id="PS51379"/>
    </source>
</evidence>
<dbReference type="eggNOG" id="COG0716">
    <property type="taxonomic scope" value="Bacteria"/>
</dbReference>
<feature type="domain" description="4Fe-4S ferredoxin-type" evidence="4">
    <location>
        <begin position="181"/>
        <end position="210"/>
    </location>
</feature>
<dbReference type="GO" id="GO:0046872">
    <property type="term" value="F:metal ion binding"/>
    <property type="evidence" value="ECO:0007669"/>
    <property type="project" value="UniProtKB-KW"/>
</dbReference>
<dbReference type="OrthoDB" id="9813995at2"/>
<evidence type="ECO:0000313" key="5">
    <source>
        <dbReference type="EMBL" id="EFW04886.1"/>
    </source>
</evidence>
<keyword evidence="3" id="KW-0411">Iron-sulfur</keyword>
<dbReference type="GeneID" id="78229952"/>
<dbReference type="SUPFAM" id="SSF54862">
    <property type="entry name" value="4Fe-4S ferredoxins"/>
    <property type="match status" value="1"/>
</dbReference>
<keyword evidence="1" id="KW-0479">Metal-binding</keyword>
<dbReference type="RefSeq" id="WP_008789111.1">
    <property type="nucleotide sequence ID" value="NZ_AKCB01000001.1"/>
</dbReference>
<dbReference type="NCBIfam" id="NF038196">
    <property type="entry name" value="ferrodoxin_EFR1"/>
    <property type="match status" value="1"/>
</dbReference>
<keyword evidence="6" id="KW-1185">Reference proteome</keyword>
<dbReference type="STRING" id="100884.GCA_000269565_02112"/>
<evidence type="ECO:0000256" key="2">
    <source>
        <dbReference type="ARBA" id="ARBA00023004"/>
    </source>
</evidence>